<dbReference type="OrthoDB" id="2276720at2759"/>
<evidence type="ECO:0000256" key="1">
    <source>
        <dbReference type="SAM" id="MobiDB-lite"/>
    </source>
</evidence>
<gene>
    <name evidence="3" type="ORF">BCR43DRAFT_523919</name>
</gene>
<keyword evidence="4" id="KW-1185">Reference proteome</keyword>
<evidence type="ECO:0000313" key="3">
    <source>
        <dbReference type="EMBL" id="ORY97805.1"/>
    </source>
</evidence>
<protein>
    <recommendedName>
        <fullName evidence="5">Ser-Thr-rich glycosyl-phosphatidyl-inositol-anchored membrane family-domain-containing protein</fullName>
    </recommendedName>
</protein>
<keyword evidence="2" id="KW-0732">Signal</keyword>
<proteinExistence type="predicted"/>
<dbReference type="OMA" id="PAGNYEC"/>
<evidence type="ECO:0008006" key="5">
    <source>
        <dbReference type="Google" id="ProtNLM"/>
    </source>
</evidence>
<evidence type="ECO:0000313" key="4">
    <source>
        <dbReference type="Proteomes" id="UP000242180"/>
    </source>
</evidence>
<evidence type="ECO:0000256" key="2">
    <source>
        <dbReference type="SAM" id="SignalP"/>
    </source>
</evidence>
<dbReference type="EMBL" id="MCGN01000004">
    <property type="protein sequence ID" value="ORY97805.1"/>
    <property type="molecule type" value="Genomic_DNA"/>
</dbReference>
<feature type="signal peptide" evidence="2">
    <location>
        <begin position="1"/>
        <end position="21"/>
    </location>
</feature>
<feature type="compositionally biased region" description="Low complexity" evidence="1">
    <location>
        <begin position="142"/>
        <end position="170"/>
    </location>
</feature>
<dbReference type="InParanoid" id="A0A1X2HFR5"/>
<reference evidence="3 4" key="1">
    <citation type="submission" date="2016-07" db="EMBL/GenBank/DDBJ databases">
        <title>Pervasive Adenine N6-methylation of Active Genes in Fungi.</title>
        <authorList>
            <consortium name="DOE Joint Genome Institute"/>
            <person name="Mondo S.J."/>
            <person name="Dannebaum R.O."/>
            <person name="Kuo R.C."/>
            <person name="Labutti K."/>
            <person name="Haridas S."/>
            <person name="Kuo A."/>
            <person name="Salamov A."/>
            <person name="Ahrendt S.R."/>
            <person name="Lipzen A."/>
            <person name="Sullivan W."/>
            <person name="Andreopoulos W.B."/>
            <person name="Clum A."/>
            <person name="Lindquist E."/>
            <person name="Daum C."/>
            <person name="Ramamoorthy G.K."/>
            <person name="Gryganskyi A."/>
            <person name="Culley D."/>
            <person name="Magnuson J.K."/>
            <person name="James T.Y."/>
            <person name="O'Malley M.A."/>
            <person name="Stajich J.E."/>
            <person name="Spatafora J.W."/>
            <person name="Visel A."/>
            <person name="Grigoriev I.V."/>
        </authorList>
    </citation>
    <scope>NUCLEOTIDE SEQUENCE [LARGE SCALE GENOMIC DNA]</scope>
    <source>
        <strain evidence="3 4">NRRL 2496</strain>
    </source>
</reference>
<feature type="chain" id="PRO_5012801121" description="Ser-Thr-rich glycosyl-phosphatidyl-inositol-anchored membrane family-domain-containing protein" evidence="2">
    <location>
        <begin position="22"/>
        <end position="198"/>
    </location>
</feature>
<sequence>MRYFWQSAALVLTGLVFKALADGGDFNITSPLDHGVYVAGQMLPITYVLLGDTTDLELEIFLKPSSELNSSTVTVAQPADVSEDPSSIVTIDNRTYWQHSYNYKIPETAPAGSYYVIFSSFGYNTTVPISIRAYTPMPSTSLAPSTPSSSASGILSDGSSSSVHSSSASHMLGDPRPSILVTVMMLGSFLIVPLFEKF</sequence>
<dbReference type="AlphaFoldDB" id="A0A1X2HFR5"/>
<dbReference type="Proteomes" id="UP000242180">
    <property type="component" value="Unassembled WGS sequence"/>
</dbReference>
<name>A0A1X2HFR5_SYNRA</name>
<feature type="region of interest" description="Disordered" evidence="1">
    <location>
        <begin position="142"/>
        <end position="171"/>
    </location>
</feature>
<comment type="caution">
    <text evidence="3">The sequence shown here is derived from an EMBL/GenBank/DDBJ whole genome shotgun (WGS) entry which is preliminary data.</text>
</comment>
<accession>A0A1X2HFR5</accession>
<organism evidence="3 4">
    <name type="scientific">Syncephalastrum racemosum</name>
    <name type="common">Filamentous fungus</name>
    <dbReference type="NCBI Taxonomy" id="13706"/>
    <lineage>
        <taxon>Eukaryota</taxon>
        <taxon>Fungi</taxon>
        <taxon>Fungi incertae sedis</taxon>
        <taxon>Mucoromycota</taxon>
        <taxon>Mucoromycotina</taxon>
        <taxon>Mucoromycetes</taxon>
        <taxon>Mucorales</taxon>
        <taxon>Syncephalastraceae</taxon>
        <taxon>Syncephalastrum</taxon>
    </lineage>
</organism>